<proteinExistence type="predicted"/>
<sequence length="122" mass="13513">MAENFRRAAALRERLSAQMRGNQDDGWGQPVPGAGPFEEQFEISAGLRPLRGSEAVLAARLEGRQPYVLTVRNTSQTRQITTSWQFVDKRNPKRVFAVTSPFADPDGRNAWLEGLVVEGGLS</sequence>
<dbReference type="InterPro" id="IPR008767">
    <property type="entry name" value="Phage_SPP1_head-tail_adaptor"/>
</dbReference>
<dbReference type="InterPro" id="IPR038666">
    <property type="entry name" value="SSP1_head-tail_sf"/>
</dbReference>
<accession>A0AAJ6B0I1</accession>
<dbReference type="Gene3D" id="2.40.10.270">
    <property type="entry name" value="Bacteriophage SPP1 head-tail adaptor protein"/>
    <property type="match status" value="1"/>
</dbReference>
<name>A0AAJ6B0I1_9HYPH</name>
<evidence type="ECO:0000313" key="2">
    <source>
        <dbReference type="Proteomes" id="UP001217476"/>
    </source>
</evidence>
<reference evidence="1" key="1">
    <citation type="submission" date="2023-03" db="EMBL/GenBank/DDBJ databases">
        <title>Andean soil-derived lignocellulolytic bacterial consortium as a source of novel taxa and putative plastic-active enzymes.</title>
        <authorList>
            <person name="Diaz-Garcia L."/>
            <person name="Chuvochina M."/>
            <person name="Feuerriegel G."/>
            <person name="Bunk B."/>
            <person name="Sproer C."/>
            <person name="Streit W.R."/>
            <person name="Rodriguez L.M."/>
            <person name="Overmann J."/>
            <person name="Jimenez D.J."/>
        </authorList>
    </citation>
    <scope>NUCLEOTIDE SEQUENCE</scope>
    <source>
        <strain evidence="1">MAG 4196</strain>
    </source>
</reference>
<dbReference type="AlphaFoldDB" id="A0AAJ6B0I1"/>
<evidence type="ECO:0000313" key="1">
    <source>
        <dbReference type="EMBL" id="WEK05765.1"/>
    </source>
</evidence>
<gene>
    <name evidence="1" type="ORF">P0Y65_05780</name>
</gene>
<dbReference type="Proteomes" id="UP001217476">
    <property type="component" value="Chromosome"/>
</dbReference>
<dbReference type="Pfam" id="PF05521">
    <property type="entry name" value="Phage_HCP"/>
    <property type="match status" value="1"/>
</dbReference>
<protein>
    <submittedName>
        <fullName evidence="1">Head-tail adaptor protein</fullName>
    </submittedName>
</protein>
<dbReference type="EMBL" id="CP119312">
    <property type="protein sequence ID" value="WEK05765.1"/>
    <property type="molecule type" value="Genomic_DNA"/>
</dbReference>
<organism evidence="1 2">
    <name type="scientific">Candidatus Devosia phytovorans</name>
    <dbReference type="NCBI Taxonomy" id="3121372"/>
    <lineage>
        <taxon>Bacteria</taxon>
        <taxon>Pseudomonadati</taxon>
        <taxon>Pseudomonadota</taxon>
        <taxon>Alphaproteobacteria</taxon>
        <taxon>Hyphomicrobiales</taxon>
        <taxon>Devosiaceae</taxon>
        <taxon>Devosia</taxon>
    </lineage>
</organism>